<evidence type="ECO:0000256" key="1">
    <source>
        <dbReference type="SAM" id="MobiDB-lite"/>
    </source>
</evidence>
<feature type="non-terminal residue" evidence="2">
    <location>
        <position position="1"/>
    </location>
</feature>
<feature type="region of interest" description="Disordered" evidence="1">
    <location>
        <begin position="147"/>
        <end position="181"/>
    </location>
</feature>
<evidence type="ECO:0000313" key="2">
    <source>
        <dbReference type="EMBL" id="CAJ0558003.1"/>
    </source>
</evidence>
<proteinExistence type="predicted"/>
<reference evidence="2" key="1">
    <citation type="submission" date="2023-06" db="EMBL/GenBank/DDBJ databases">
        <authorList>
            <person name="Delattre M."/>
        </authorList>
    </citation>
    <scope>NUCLEOTIDE SEQUENCE</scope>
    <source>
        <strain evidence="2">AF72</strain>
    </source>
</reference>
<comment type="caution">
    <text evidence="2">The sequence shown here is derived from an EMBL/GenBank/DDBJ whole genome shotgun (WGS) entry which is preliminary data.</text>
</comment>
<dbReference type="EMBL" id="CATQJA010000176">
    <property type="protein sequence ID" value="CAJ0558003.1"/>
    <property type="molecule type" value="Genomic_DNA"/>
</dbReference>
<protein>
    <submittedName>
        <fullName evidence="2">Uncharacterized protein</fullName>
    </submittedName>
</protein>
<gene>
    <name evidence="2" type="ORF">MSPICULIGERA_LOCUS746</name>
</gene>
<feature type="compositionally biased region" description="Basic and acidic residues" evidence="1">
    <location>
        <begin position="147"/>
        <end position="167"/>
    </location>
</feature>
<sequence length="181" mass="20530">MPPRSFEMDRPAEVEASTAPAAVDLAALDLLGLERLQATCPVYQERAARLAELRLKSEAGGLPLDEYLEASSLQAKLLGMQLRHLIKLLEELAMIVEEGYQEQQIQIALLTRLVLNKLDEIQRQMVAEHAQLDHVLAQLKEIRRECSVHGEQQMKSEEKEQPEKLEEPVNELKASEQQNKE</sequence>
<keyword evidence="3" id="KW-1185">Reference proteome</keyword>
<dbReference type="Proteomes" id="UP001177023">
    <property type="component" value="Unassembled WGS sequence"/>
</dbReference>
<evidence type="ECO:0000313" key="3">
    <source>
        <dbReference type="Proteomes" id="UP001177023"/>
    </source>
</evidence>
<organism evidence="2 3">
    <name type="scientific">Mesorhabditis spiculigera</name>
    <dbReference type="NCBI Taxonomy" id="96644"/>
    <lineage>
        <taxon>Eukaryota</taxon>
        <taxon>Metazoa</taxon>
        <taxon>Ecdysozoa</taxon>
        <taxon>Nematoda</taxon>
        <taxon>Chromadorea</taxon>
        <taxon>Rhabditida</taxon>
        <taxon>Rhabditina</taxon>
        <taxon>Rhabditomorpha</taxon>
        <taxon>Rhabditoidea</taxon>
        <taxon>Rhabditidae</taxon>
        <taxon>Mesorhabditinae</taxon>
        <taxon>Mesorhabditis</taxon>
    </lineage>
</organism>
<name>A0AA36C437_9BILA</name>
<accession>A0AA36C437</accession>
<dbReference type="AlphaFoldDB" id="A0AA36C437"/>